<sequence>MASNILLCDICNLRSLSNPSVHWCQDCDEALCSNCEEYHALSKSSKGHSIIPINEYQNLPSFVANIKHLCEKHSEKYQNYCQIHKCPICYKCIQEHGECGKSIFPLEDVVKYQNASQSFHTLTKNVADLEVKIGRMENDRKNNLTEVINRCKAGRKKIHDFRLKVNNHLDTIEQGLIKELQDGEFKCNQKIKEILNRLSELEQEVSNCKSTLQSMKMHASDLQVFFAMPQIKKQLSDKENELNCLHSDDFLVTLGIDTKIEAILVDVKRFGAFSIKAIPSSKEFTETESRQVNSEPFSEFGQCLYSCSVR</sequence>
<organism evidence="4 5">
    <name type="scientific">Mytilus edulis</name>
    <name type="common">Blue mussel</name>
    <dbReference type="NCBI Taxonomy" id="6550"/>
    <lineage>
        <taxon>Eukaryota</taxon>
        <taxon>Metazoa</taxon>
        <taxon>Spiralia</taxon>
        <taxon>Lophotrochozoa</taxon>
        <taxon>Mollusca</taxon>
        <taxon>Bivalvia</taxon>
        <taxon>Autobranchia</taxon>
        <taxon>Pteriomorphia</taxon>
        <taxon>Mytilida</taxon>
        <taxon>Mytiloidea</taxon>
        <taxon>Mytilidae</taxon>
        <taxon>Mytilinae</taxon>
        <taxon>Mytilus</taxon>
    </lineage>
</organism>
<evidence type="ECO:0000313" key="5">
    <source>
        <dbReference type="Proteomes" id="UP000683360"/>
    </source>
</evidence>
<gene>
    <name evidence="4" type="ORF">MEDL_928</name>
</gene>
<dbReference type="OrthoDB" id="10341399at2759"/>
<evidence type="ECO:0000256" key="1">
    <source>
        <dbReference type="PROSITE-ProRule" id="PRU00024"/>
    </source>
</evidence>
<feature type="coiled-coil region" evidence="2">
    <location>
        <begin position="184"/>
        <end position="218"/>
    </location>
</feature>
<dbReference type="Pfam" id="PF22586">
    <property type="entry name" value="ANCHR-like_BBOX"/>
    <property type="match status" value="1"/>
</dbReference>
<dbReference type="EMBL" id="CAJPWZ010000082">
    <property type="protein sequence ID" value="CAG2185347.1"/>
    <property type="molecule type" value="Genomic_DNA"/>
</dbReference>
<feature type="domain" description="B box-type" evidence="3">
    <location>
        <begin position="3"/>
        <end position="53"/>
    </location>
</feature>
<comment type="caution">
    <text evidence="4">The sequence shown here is derived from an EMBL/GenBank/DDBJ whole genome shotgun (WGS) entry which is preliminary data.</text>
</comment>
<protein>
    <recommendedName>
        <fullName evidence="3">B box-type domain-containing protein</fullName>
    </recommendedName>
</protein>
<dbReference type="InterPro" id="IPR000315">
    <property type="entry name" value="Znf_B-box"/>
</dbReference>
<keyword evidence="1" id="KW-0862">Zinc</keyword>
<evidence type="ECO:0000313" key="4">
    <source>
        <dbReference type="EMBL" id="CAG2185347.1"/>
    </source>
</evidence>
<dbReference type="SUPFAM" id="SSF57845">
    <property type="entry name" value="B-box zinc-binding domain"/>
    <property type="match status" value="1"/>
</dbReference>
<dbReference type="Proteomes" id="UP000683360">
    <property type="component" value="Unassembled WGS sequence"/>
</dbReference>
<dbReference type="InterPro" id="IPR047153">
    <property type="entry name" value="TRIM45/56/19-like"/>
</dbReference>
<dbReference type="PROSITE" id="PS50119">
    <property type="entry name" value="ZF_BBOX"/>
    <property type="match status" value="1"/>
</dbReference>
<dbReference type="PANTHER" id="PTHR25462:SF296">
    <property type="entry name" value="MEIOTIC P26, ISOFORM F"/>
    <property type="match status" value="1"/>
</dbReference>
<dbReference type="PANTHER" id="PTHR25462">
    <property type="entry name" value="BONUS, ISOFORM C-RELATED"/>
    <property type="match status" value="1"/>
</dbReference>
<keyword evidence="1" id="KW-0863">Zinc-finger</keyword>
<dbReference type="AlphaFoldDB" id="A0A8S3PRD9"/>
<evidence type="ECO:0000259" key="3">
    <source>
        <dbReference type="PROSITE" id="PS50119"/>
    </source>
</evidence>
<name>A0A8S3PRD9_MYTED</name>
<keyword evidence="1" id="KW-0479">Metal-binding</keyword>
<dbReference type="GO" id="GO:0008270">
    <property type="term" value="F:zinc ion binding"/>
    <property type="evidence" value="ECO:0007669"/>
    <property type="project" value="UniProtKB-KW"/>
</dbReference>
<reference evidence="4" key="1">
    <citation type="submission" date="2021-03" db="EMBL/GenBank/DDBJ databases">
        <authorList>
            <person name="Bekaert M."/>
        </authorList>
    </citation>
    <scope>NUCLEOTIDE SEQUENCE</scope>
</reference>
<keyword evidence="5" id="KW-1185">Reference proteome</keyword>
<evidence type="ECO:0000256" key="2">
    <source>
        <dbReference type="SAM" id="Coils"/>
    </source>
</evidence>
<accession>A0A8S3PRD9</accession>
<keyword evidence="2" id="KW-0175">Coiled coil</keyword>
<dbReference type="Gene3D" id="3.30.160.60">
    <property type="entry name" value="Classic Zinc Finger"/>
    <property type="match status" value="1"/>
</dbReference>
<proteinExistence type="predicted"/>